<dbReference type="SMART" id="SM00855">
    <property type="entry name" value="PGAM"/>
    <property type="match status" value="1"/>
</dbReference>
<dbReference type="SUPFAM" id="SSF53254">
    <property type="entry name" value="Phosphoglycerate mutase-like"/>
    <property type="match status" value="1"/>
</dbReference>
<dbReference type="InterPro" id="IPR013078">
    <property type="entry name" value="His_Pase_superF_clade-1"/>
</dbReference>
<sequence length="181" mass="20971">MEIHLIRHTAVKNMDGICYGQSDVALNDDFLLSFETIKTDDHYDEVISSPLSRCTKLSDFLTFDYQVEPRLKELNFGKWELQEWDAIDRNTLQSWSEDYINGAPPEGESLQAMEQRVVSFLEEIFEKHPNGKVLLVTHAGVIRIIISHINKTPLTEMFSIKVGFGELLKVKWSKNEFNYEN</sequence>
<proteinExistence type="predicted"/>
<dbReference type="EC" id="3.1.3.73" evidence="1"/>
<dbReference type="Gene3D" id="3.40.50.1240">
    <property type="entry name" value="Phosphoglycerate mutase-like"/>
    <property type="match status" value="1"/>
</dbReference>
<dbReference type="Proteomes" id="UP000271937">
    <property type="component" value="Unassembled WGS sequence"/>
</dbReference>
<evidence type="ECO:0000313" key="3">
    <source>
        <dbReference type="Proteomes" id="UP000271937"/>
    </source>
</evidence>
<dbReference type="GO" id="GO:0043755">
    <property type="term" value="F:alpha-ribazole phosphatase activity"/>
    <property type="evidence" value="ECO:0007669"/>
    <property type="project" value="UniProtKB-UniRule"/>
</dbReference>
<dbReference type="GO" id="GO:0009236">
    <property type="term" value="P:cobalamin biosynthetic process"/>
    <property type="evidence" value="ECO:0007669"/>
    <property type="project" value="UniProtKB-UniRule"/>
</dbReference>
<evidence type="ECO:0000313" key="2">
    <source>
        <dbReference type="EMBL" id="RRJ91341.1"/>
    </source>
</evidence>
<reference evidence="2 3" key="1">
    <citation type="submission" date="2018-11" db="EMBL/GenBank/DDBJ databases">
        <title>Flavobacterium sp. nov., YIM 102600 draft genome.</title>
        <authorList>
            <person name="Li G."/>
            <person name="Jiang Y."/>
        </authorList>
    </citation>
    <scope>NUCLEOTIDE SEQUENCE [LARGE SCALE GENOMIC DNA]</scope>
    <source>
        <strain evidence="2 3">YIM 102600</strain>
    </source>
</reference>
<dbReference type="EMBL" id="RQVR01000008">
    <property type="protein sequence ID" value="RRJ91341.1"/>
    <property type="molecule type" value="Genomic_DNA"/>
</dbReference>
<dbReference type="PANTHER" id="PTHR48100:SF1">
    <property type="entry name" value="HISTIDINE PHOSPHATASE FAMILY PROTEIN-RELATED"/>
    <property type="match status" value="1"/>
</dbReference>
<protein>
    <recommendedName>
        <fullName evidence="1">Alpha-ribazole phosphatase</fullName>
        <ecNumber evidence="1">3.1.3.73</ecNumber>
    </recommendedName>
</protein>
<gene>
    <name evidence="2" type="primary">cobC</name>
    <name evidence="2" type="ORF">EG849_08070</name>
</gene>
<dbReference type="InterPro" id="IPR017578">
    <property type="entry name" value="Ribazole_CobC"/>
</dbReference>
<dbReference type="GO" id="GO:0005737">
    <property type="term" value="C:cytoplasm"/>
    <property type="evidence" value="ECO:0007669"/>
    <property type="project" value="TreeGrafter"/>
</dbReference>
<evidence type="ECO:0000256" key="1">
    <source>
        <dbReference type="NCBIfam" id="TIGR03162"/>
    </source>
</evidence>
<dbReference type="NCBIfam" id="TIGR03162">
    <property type="entry name" value="ribazole_cobC"/>
    <property type="match status" value="1"/>
</dbReference>
<dbReference type="Pfam" id="PF00300">
    <property type="entry name" value="His_Phos_1"/>
    <property type="match status" value="1"/>
</dbReference>
<comment type="caution">
    <text evidence="2">The sequence shown here is derived from an EMBL/GenBank/DDBJ whole genome shotgun (WGS) entry which is preliminary data.</text>
</comment>
<dbReference type="InterPro" id="IPR029033">
    <property type="entry name" value="His_PPase_superfam"/>
</dbReference>
<dbReference type="CDD" id="cd07067">
    <property type="entry name" value="HP_PGM_like"/>
    <property type="match status" value="1"/>
</dbReference>
<name>A0A3P3W847_9FLAO</name>
<dbReference type="InterPro" id="IPR050275">
    <property type="entry name" value="PGM_Phosphatase"/>
</dbReference>
<dbReference type="AlphaFoldDB" id="A0A3P3W847"/>
<accession>A0A3P3W847</accession>
<organism evidence="2 3">
    <name type="scientific">Flavobacterium macacae</name>
    <dbReference type="NCBI Taxonomy" id="2488993"/>
    <lineage>
        <taxon>Bacteria</taxon>
        <taxon>Pseudomonadati</taxon>
        <taxon>Bacteroidota</taxon>
        <taxon>Flavobacteriia</taxon>
        <taxon>Flavobacteriales</taxon>
        <taxon>Flavobacteriaceae</taxon>
        <taxon>Flavobacterium</taxon>
    </lineage>
</organism>
<keyword evidence="3" id="KW-1185">Reference proteome</keyword>
<dbReference type="PANTHER" id="PTHR48100">
    <property type="entry name" value="BROAD-SPECIFICITY PHOSPHATASE YOR283W-RELATED"/>
    <property type="match status" value="1"/>
</dbReference>